<evidence type="ECO:0000256" key="4">
    <source>
        <dbReference type="ARBA" id="ARBA00022833"/>
    </source>
</evidence>
<keyword evidence="4" id="KW-0862">Zinc</keyword>
<dbReference type="GO" id="GO:0005634">
    <property type="term" value="C:nucleus"/>
    <property type="evidence" value="ECO:0007669"/>
    <property type="project" value="UniProtKB-SubCell"/>
</dbReference>
<organism evidence="10 11">
    <name type="scientific">Phialocephala subalpina</name>
    <dbReference type="NCBI Taxonomy" id="576137"/>
    <lineage>
        <taxon>Eukaryota</taxon>
        <taxon>Fungi</taxon>
        <taxon>Dikarya</taxon>
        <taxon>Ascomycota</taxon>
        <taxon>Pezizomycotina</taxon>
        <taxon>Leotiomycetes</taxon>
        <taxon>Helotiales</taxon>
        <taxon>Mollisiaceae</taxon>
        <taxon>Phialocephala</taxon>
        <taxon>Phialocephala fortinii species complex</taxon>
    </lineage>
</organism>
<dbReference type="STRING" id="576137.A0A1L7XHI2"/>
<evidence type="ECO:0000256" key="5">
    <source>
        <dbReference type="ARBA" id="ARBA00023015"/>
    </source>
</evidence>
<dbReference type="InterPro" id="IPR013087">
    <property type="entry name" value="Znf_C2H2_type"/>
</dbReference>
<feature type="domain" description="C2H2-type" evidence="9">
    <location>
        <begin position="271"/>
        <end position="299"/>
    </location>
</feature>
<evidence type="ECO:0000256" key="6">
    <source>
        <dbReference type="ARBA" id="ARBA00023163"/>
    </source>
</evidence>
<feature type="region of interest" description="Disordered" evidence="8">
    <location>
        <begin position="252"/>
        <end position="272"/>
    </location>
</feature>
<feature type="domain" description="C2H2-type" evidence="9">
    <location>
        <begin position="205"/>
        <end position="233"/>
    </location>
</feature>
<evidence type="ECO:0000256" key="3">
    <source>
        <dbReference type="ARBA" id="ARBA00022771"/>
    </source>
</evidence>
<reference evidence="10 11" key="1">
    <citation type="submission" date="2016-03" db="EMBL/GenBank/DDBJ databases">
        <authorList>
            <person name="Ploux O."/>
        </authorList>
    </citation>
    <scope>NUCLEOTIDE SEQUENCE [LARGE SCALE GENOMIC DNA]</scope>
    <source>
        <strain evidence="10 11">UAMH 11012</strain>
    </source>
</reference>
<dbReference type="Proteomes" id="UP000184330">
    <property type="component" value="Unassembled WGS sequence"/>
</dbReference>
<keyword evidence="3" id="KW-0863">Zinc-finger</keyword>
<dbReference type="EMBL" id="FJOG01000026">
    <property type="protein sequence ID" value="CZR64468.1"/>
    <property type="molecule type" value="Genomic_DNA"/>
</dbReference>
<feature type="domain" description="C2H2-type" evidence="9">
    <location>
        <begin position="169"/>
        <end position="196"/>
    </location>
</feature>
<evidence type="ECO:0000256" key="7">
    <source>
        <dbReference type="ARBA" id="ARBA00023242"/>
    </source>
</evidence>
<evidence type="ECO:0000313" key="10">
    <source>
        <dbReference type="EMBL" id="CZR64468.1"/>
    </source>
</evidence>
<dbReference type="GO" id="GO:0008270">
    <property type="term" value="F:zinc ion binding"/>
    <property type="evidence" value="ECO:0007669"/>
    <property type="project" value="UniProtKB-KW"/>
</dbReference>
<accession>A0A1L7XHI2</accession>
<keyword evidence="6" id="KW-0804">Transcription</keyword>
<dbReference type="PANTHER" id="PTHR46179:SF13">
    <property type="entry name" value="C2H2-TYPE DOMAIN-CONTAINING PROTEIN"/>
    <property type="match status" value="1"/>
</dbReference>
<keyword evidence="2" id="KW-0479">Metal-binding</keyword>
<dbReference type="Gene3D" id="3.30.160.60">
    <property type="entry name" value="Classic Zinc Finger"/>
    <property type="match status" value="2"/>
</dbReference>
<dbReference type="SMART" id="SM00355">
    <property type="entry name" value="ZnF_C2H2"/>
    <property type="match status" value="5"/>
</dbReference>
<dbReference type="OrthoDB" id="2687452at2759"/>
<evidence type="ECO:0000256" key="1">
    <source>
        <dbReference type="ARBA" id="ARBA00004123"/>
    </source>
</evidence>
<evidence type="ECO:0000313" key="11">
    <source>
        <dbReference type="Proteomes" id="UP000184330"/>
    </source>
</evidence>
<keyword evidence="11" id="KW-1185">Reference proteome</keyword>
<name>A0A1L7XHI2_9HELO</name>
<feature type="region of interest" description="Disordered" evidence="8">
    <location>
        <begin position="49"/>
        <end position="70"/>
    </location>
</feature>
<dbReference type="GO" id="GO:0006357">
    <property type="term" value="P:regulation of transcription by RNA polymerase II"/>
    <property type="evidence" value="ECO:0007669"/>
    <property type="project" value="TreeGrafter"/>
</dbReference>
<evidence type="ECO:0000256" key="8">
    <source>
        <dbReference type="SAM" id="MobiDB-lite"/>
    </source>
</evidence>
<dbReference type="PANTHER" id="PTHR46179">
    <property type="entry name" value="ZINC FINGER PROTEIN"/>
    <property type="match status" value="1"/>
</dbReference>
<keyword evidence="5" id="KW-0805">Transcription regulation</keyword>
<evidence type="ECO:0000256" key="2">
    <source>
        <dbReference type="ARBA" id="ARBA00022723"/>
    </source>
</evidence>
<proteinExistence type="predicted"/>
<feature type="domain" description="C2H2-type" evidence="9">
    <location>
        <begin position="302"/>
        <end position="331"/>
    </location>
</feature>
<evidence type="ECO:0000259" key="9">
    <source>
        <dbReference type="SMART" id="SM00355"/>
    </source>
</evidence>
<comment type="subcellular location">
    <subcellularLocation>
        <location evidence="1">Nucleus</location>
    </subcellularLocation>
</comment>
<protein>
    <recommendedName>
        <fullName evidence="9">C2H2-type domain-containing protein</fullName>
    </recommendedName>
</protein>
<gene>
    <name evidence="10" type="ORF">PAC_14366</name>
</gene>
<keyword evidence="7" id="KW-0539">Nucleus</keyword>
<sequence>MDFTQLDWLDNWQPLQEFATSSLTDLDLSDIQSPIEHIPAYNEGAEQIAEQHHSGRPGMPDQSFYSGDHNRTQFTDFNSHSIEAAWSLDALWAAAPNCGLSEPSKVNSGFFEQPSGTTMVENHLPITIHSVPDRSFDLPKPRKFPQNLGDVVSNFIFAFASTSGNNSNYRCSWPRCGSTDIFIGRNAIQEHLEKVHVATVQAAWPGCKWPDCQSKKDSFTTGKRLEDHLQNIHIEPLICPEPGCPNKKPFGKPGDLERHRKSKHANGSMPYKCPHTSCPKPIQEFARKDKLREHLRNWHGNFECLNQGCHRGPGNGFRTEEQLLSHTRTAHKTLQAGCPLTHCETSNTAEAAFAVLLDENFEAIHGDYNCELGICGQTQSSEFTPYTLKKHLIKDHDISSSEAVGLVDALIKAGECALKDSQLVRLGWAQGQRGLQSIHTRKTFMECLSCSSVTANIPDPSL</sequence>
<dbReference type="AlphaFoldDB" id="A0A1L7XHI2"/>
<feature type="domain" description="C2H2-type" evidence="9">
    <location>
        <begin position="237"/>
        <end position="264"/>
    </location>
</feature>
<dbReference type="InterPro" id="IPR051061">
    <property type="entry name" value="Zinc_finger_trans_reg"/>
</dbReference>